<reference evidence="1 2" key="1">
    <citation type="journal article" date="2012" name="J. Bacteriol.">
        <title>Draft Genome Sequence of Cecembia lonarensis Strain LW9T, Isolated from Lonar Lake, a Haloalkaline Lake in India.</title>
        <authorList>
            <person name="Shivaji S."/>
            <person name="Ara S."/>
            <person name="Singh A."/>
            <person name="Pinnaka A.K."/>
        </authorList>
    </citation>
    <scope>NUCLEOTIDE SEQUENCE [LARGE SCALE GENOMIC DNA]</scope>
    <source>
        <strain evidence="1 2">LW9</strain>
    </source>
</reference>
<dbReference type="InterPro" id="IPR008969">
    <property type="entry name" value="CarboxyPept-like_regulatory"/>
</dbReference>
<evidence type="ECO:0000313" key="2">
    <source>
        <dbReference type="Proteomes" id="UP000004478"/>
    </source>
</evidence>
<keyword evidence="2" id="KW-1185">Reference proteome</keyword>
<evidence type="ECO:0000313" key="1">
    <source>
        <dbReference type="EMBL" id="EKB50940.1"/>
    </source>
</evidence>
<gene>
    <name evidence="1" type="ORF">B879_00468</name>
</gene>
<accession>K1L3D4</accession>
<name>K1L3D4_CECL9</name>
<dbReference type="Gene3D" id="2.60.40.1120">
    <property type="entry name" value="Carboxypeptidase-like, regulatory domain"/>
    <property type="match status" value="1"/>
</dbReference>
<dbReference type="OrthoDB" id="759189at2"/>
<dbReference type="EMBL" id="AMGM01000004">
    <property type="protein sequence ID" value="EKB50940.1"/>
    <property type="molecule type" value="Genomic_DNA"/>
</dbReference>
<dbReference type="AlphaFoldDB" id="K1L3D4"/>
<protein>
    <submittedName>
        <fullName evidence="1">Uncharacterized protein</fullName>
    </submittedName>
</protein>
<dbReference type="Proteomes" id="UP000004478">
    <property type="component" value="Unassembled WGS sequence"/>
</dbReference>
<sequence>MIILMKRLKRPFLLVGFILFSAFPNYAQELYQIKGVLKDGLSDQFINGAVVTLRETAFSAVSRDAGTFNIANVYNDRFILNINISGYQSYQAQINVKGDLDLGVITLFPMGYENPEDLALQKTIRATNIAELFSKRPNFIGGNQVFGIPPEPKRLYGNYYLDPKWNKASVLLYRDNELMEGYFVRYNISSNNFELRDAEADQVTVLPGLRVQNLVWIDSEHNVPRYFVNGMDFKEDGSPISGFFEVLVEGQLPLLRRTIATIKQSNYNEALMIGQRNDEIVKRNTYYYLKEKEVIAIPKQKKKFYKIFGDKAEEIENFVKENAVNIKQPAGYFNVFTFYNSMFDGYEPLIPKLIDN</sequence>
<comment type="caution">
    <text evidence="1">The sequence shown here is derived from an EMBL/GenBank/DDBJ whole genome shotgun (WGS) entry which is preliminary data.</text>
</comment>
<dbReference type="Pfam" id="PF13715">
    <property type="entry name" value="CarbopepD_reg_2"/>
    <property type="match status" value="1"/>
</dbReference>
<dbReference type="SUPFAM" id="SSF49464">
    <property type="entry name" value="Carboxypeptidase regulatory domain-like"/>
    <property type="match status" value="1"/>
</dbReference>
<organism evidence="1 2">
    <name type="scientific">Cecembia lonarensis (strain CCUG 58316 / KCTC 22772 / LW9)</name>
    <dbReference type="NCBI Taxonomy" id="1225176"/>
    <lineage>
        <taxon>Bacteria</taxon>
        <taxon>Pseudomonadati</taxon>
        <taxon>Bacteroidota</taxon>
        <taxon>Cytophagia</taxon>
        <taxon>Cytophagales</taxon>
        <taxon>Cyclobacteriaceae</taxon>
        <taxon>Cecembia</taxon>
    </lineage>
</organism>
<dbReference type="PATRIC" id="fig|1225176.3.peg.495"/>
<proteinExistence type="predicted"/>